<dbReference type="InterPro" id="IPR002931">
    <property type="entry name" value="Transglutaminase-like"/>
</dbReference>
<dbReference type="InterPro" id="IPR013766">
    <property type="entry name" value="Thioredoxin_domain"/>
</dbReference>
<dbReference type="InterPro" id="IPR038765">
    <property type="entry name" value="Papain-like_cys_pep_sf"/>
</dbReference>
<feature type="compositionally biased region" description="Low complexity" evidence="1">
    <location>
        <begin position="115"/>
        <end position="126"/>
    </location>
</feature>
<dbReference type="Gene3D" id="3.10.620.30">
    <property type="match status" value="1"/>
</dbReference>
<dbReference type="PROSITE" id="PS51352">
    <property type="entry name" value="THIOREDOXIN_2"/>
    <property type="match status" value="1"/>
</dbReference>
<dbReference type="Proteomes" id="UP001296104">
    <property type="component" value="Unassembled WGS sequence"/>
</dbReference>
<dbReference type="PANTHER" id="PTHR46333">
    <property type="entry name" value="CYTOKINESIS PROTEIN 3"/>
    <property type="match status" value="1"/>
</dbReference>
<gene>
    <name evidence="3" type="ORF">LECACI_7A001867</name>
</gene>
<dbReference type="InterPro" id="IPR017937">
    <property type="entry name" value="Thioredoxin_CS"/>
</dbReference>
<feature type="compositionally biased region" description="Basic and acidic residues" evidence="1">
    <location>
        <begin position="210"/>
        <end position="222"/>
    </location>
</feature>
<feature type="domain" description="Thioredoxin" evidence="2">
    <location>
        <begin position="338"/>
        <end position="462"/>
    </location>
</feature>
<evidence type="ECO:0000259" key="2">
    <source>
        <dbReference type="PROSITE" id="PS51352"/>
    </source>
</evidence>
<reference evidence="3" key="1">
    <citation type="submission" date="2023-11" db="EMBL/GenBank/DDBJ databases">
        <authorList>
            <person name="Alioto T."/>
            <person name="Alioto T."/>
            <person name="Gomez Garrido J."/>
        </authorList>
    </citation>
    <scope>NUCLEOTIDE SEQUENCE</scope>
</reference>
<dbReference type="CDD" id="cd02947">
    <property type="entry name" value="TRX_family"/>
    <property type="match status" value="1"/>
</dbReference>
<accession>A0AAI9E8C4</accession>
<protein>
    <submittedName>
        <fullName evidence="3">Kyphoscoliosis peptidase</fullName>
    </submittedName>
</protein>
<feature type="compositionally biased region" description="Polar residues" evidence="1">
    <location>
        <begin position="230"/>
        <end position="244"/>
    </location>
</feature>
<dbReference type="PANTHER" id="PTHR46333:SF5">
    <property type="entry name" value="TRANSGLUTAMINASE-LIKE DOMAIN-CONTAINING PROTEIN"/>
    <property type="match status" value="1"/>
</dbReference>
<evidence type="ECO:0000313" key="4">
    <source>
        <dbReference type="Proteomes" id="UP001296104"/>
    </source>
</evidence>
<comment type="caution">
    <text evidence="3">The sequence shown here is derived from an EMBL/GenBank/DDBJ whole genome shotgun (WGS) entry which is preliminary data.</text>
</comment>
<dbReference type="PROSITE" id="PS00194">
    <property type="entry name" value="THIOREDOXIN_1"/>
    <property type="match status" value="1"/>
</dbReference>
<feature type="compositionally biased region" description="Polar residues" evidence="1">
    <location>
        <begin position="263"/>
        <end position="273"/>
    </location>
</feature>
<dbReference type="EMBL" id="CAVMBE010000007">
    <property type="protein sequence ID" value="CAK3864078.1"/>
    <property type="molecule type" value="Genomic_DNA"/>
</dbReference>
<feature type="compositionally biased region" description="Polar residues" evidence="1">
    <location>
        <begin position="37"/>
        <end position="47"/>
    </location>
</feature>
<proteinExistence type="predicted"/>
<dbReference type="Pfam" id="PF01841">
    <property type="entry name" value="Transglut_core"/>
    <property type="match status" value="1"/>
</dbReference>
<feature type="region of interest" description="Disordered" evidence="1">
    <location>
        <begin position="1"/>
        <end position="350"/>
    </location>
</feature>
<dbReference type="SMART" id="SM00460">
    <property type="entry name" value="TGc"/>
    <property type="match status" value="1"/>
</dbReference>
<sequence length="835" mass="90467">MAVEEEPAAPSSIKDRITALKLSQVGNNIPGQPPPTRQQSANGTVTGTPRPRPPPPPRPDLPARPNRPQSPNVPLTVDNGDIINRPIGNQPEASHANERHANGNGMARPPLPPRTSTQSSQASLSPALPPRRPSGQPAPSLPPRRPSEAPSQPDYERSRRGSTDSMSSIATTRSSLSGVSNATSLTSMGDRRVKAPEFDPSSLPALPPKRTKEEKEAAERKYAGMRPLRQTKSSPKVQQVAQGTTPPPPARQPEIPPPVLPNIQPSYQAQAQQLAIRAGPKPARAEPPPPPRARPSALSWGMNKSTNEPPPLPEIRTDRSQSNSAPPPIPTSSKPAVPLASKPKMNSTAAAAVPSKPVEINSPDHLAQIIASSQYAIVDFYADYCGPCKDISPTYDQLCSQRSRPGQITFAKVNRPAREDCYSLYGVRAMPTLLFFKNGSEVQRQEGANQELLKHWVGNFLTDVPAQSTYAPQASARPLILAGSCLHCRDFSGPDNHAARFPRQSVPSLDVGWLAHQLTSPFPSLTDKARVVFTWLHHNIAYDTEAFFGNNVKPSTPQSTLQSGLAVCEGYAGLFTAIAMKAGLESVVIGGGSKGYGHTALKPGEPIPPFQSTHAWNAVKIDNGEWKLIDCCWGAGSVNGPGQGYNKRFAPERFTQTNNEFGLDHYPEDSSKQLRTDGRIMSWEEFILGNKNGCGADFFAGYVAEEGLDKTTFQPASGKIALSQQPGPTVRFAFQKICPHWDPVRCGQGPQYLYILHCDGLDGTPRNHIPFETNGDVWWCDVPVQDLGRPGQKVEIFVVKTFGDDDGRGLTIQSYRQQKGRVGYSFGGVCKWAIA</sequence>
<evidence type="ECO:0000313" key="3">
    <source>
        <dbReference type="EMBL" id="CAK3864078.1"/>
    </source>
</evidence>
<evidence type="ECO:0000256" key="1">
    <source>
        <dbReference type="SAM" id="MobiDB-lite"/>
    </source>
</evidence>
<dbReference type="Gene3D" id="3.40.30.10">
    <property type="entry name" value="Glutaredoxin"/>
    <property type="match status" value="1"/>
</dbReference>
<feature type="compositionally biased region" description="Pro residues" evidence="1">
    <location>
        <begin position="50"/>
        <end position="62"/>
    </location>
</feature>
<dbReference type="SUPFAM" id="SSF54001">
    <property type="entry name" value="Cysteine proteinases"/>
    <property type="match status" value="1"/>
</dbReference>
<feature type="compositionally biased region" description="Polar residues" evidence="1">
    <location>
        <begin position="163"/>
        <end position="187"/>
    </location>
</feature>
<dbReference type="SUPFAM" id="SSF52833">
    <property type="entry name" value="Thioredoxin-like"/>
    <property type="match status" value="1"/>
</dbReference>
<organism evidence="3 4">
    <name type="scientific">Lecanosticta acicola</name>
    <dbReference type="NCBI Taxonomy" id="111012"/>
    <lineage>
        <taxon>Eukaryota</taxon>
        <taxon>Fungi</taxon>
        <taxon>Dikarya</taxon>
        <taxon>Ascomycota</taxon>
        <taxon>Pezizomycotina</taxon>
        <taxon>Dothideomycetes</taxon>
        <taxon>Dothideomycetidae</taxon>
        <taxon>Mycosphaerellales</taxon>
        <taxon>Mycosphaerellaceae</taxon>
        <taxon>Lecanosticta</taxon>
    </lineage>
</organism>
<dbReference type="Pfam" id="PF00085">
    <property type="entry name" value="Thioredoxin"/>
    <property type="match status" value="1"/>
</dbReference>
<keyword evidence="4" id="KW-1185">Reference proteome</keyword>
<feature type="compositionally biased region" description="Pro residues" evidence="1">
    <location>
        <begin position="245"/>
        <end position="260"/>
    </location>
</feature>
<dbReference type="GO" id="GO:0005737">
    <property type="term" value="C:cytoplasm"/>
    <property type="evidence" value="ECO:0007669"/>
    <property type="project" value="TreeGrafter"/>
</dbReference>
<dbReference type="InterPro" id="IPR036249">
    <property type="entry name" value="Thioredoxin-like_sf"/>
</dbReference>
<dbReference type="AlphaFoldDB" id="A0AAI9E8C4"/>
<name>A0AAI9E8C4_9PEZI</name>
<dbReference type="InterPro" id="IPR052557">
    <property type="entry name" value="CAP/Cytokinesis_protein"/>
</dbReference>